<dbReference type="InterPro" id="IPR043502">
    <property type="entry name" value="DNA/RNA_pol_sf"/>
</dbReference>
<dbReference type="PANTHER" id="PTHR24559">
    <property type="entry name" value="TRANSPOSON TY3-I GAG-POL POLYPROTEIN"/>
    <property type="match status" value="1"/>
</dbReference>
<dbReference type="Proteomes" id="UP000325315">
    <property type="component" value="Unassembled WGS sequence"/>
</dbReference>
<dbReference type="InterPro" id="IPR043128">
    <property type="entry name" value="Rev_trsase/Diguanyl_cyclase"/>
</dbReference>
<dbReference type="Pfam" id="PF00078">
    <property type="entry name" value="RVT_1"/>
    <property type="match status" value="1"/>
</dbReference>
<feature type="region of interest" description="Disordered" evidence="1">
    <location>
        <begin position="1"/>
        <end position="46"/>
    </location>
</feature>
<dbReference type="OrthoDB" id="6382339at2759"/>
<dbReference type="CDD" id="cd01647">
    <property type="entry name" value="RT_LTR"/>
    <property type="match status" value="1"/>
</dbReference>
<dbReference type="Gene3D" id="3.30.70.270">
    <property type="match status" value="2"/>
</dbReference>
<accession>A0A5B6VL61</accession>
<dbReference type="EMBL" id="SMMG02000006">
    <property type="protein sequence ID" value="KAA3469892.1"/>
    <property type="molecule type" value="Genomic_DNA"/>
</dbReference>
<dbReference type="InterPro" id="IPR041577">
    <property type="entry name" value="RT_RNaseH_2"/>
</dbReference>
<evidence type="ECO:0000259" key="3">
    <source>
        <dbReference type="Pfam" id="PF17919"/>
    </source>
</evidence>
<evidence type="ECO:0000313" key="5">
    <source>
        <dbReference type="Proteomes" id="UP000325315"/>
    </source>
</evidence>
<dbReference type="Pfam" id="PF08284">
    <property type="entry name" value="RVP_2"/>
    <property type="match status" value="1"/>
</dbReference>
<proteinExistence type="predicted"/>
<evidence type="ECO:0000259" key="2">
    <source>
        <dbReference type="Pfam" id="PF00078"/>
    </source>
</evidence>
<dbReference type="CDD" id="cd00303">
    <property type="entry name" value="retropepsin_like"/>
    <property type="match status" value="1"/>
</dbReference>
<keyword evidence="5" id="KW-1185">Reference proteome</keyword>
<name>A0A5B6VL61_9ROSI</name>
<feature type="domain" description="Reverse transcriptase" evidence="2">
    <location>
        <begin position="274"/>
        <end position="422"/>
    </location>
</feature>
<dbReference type="InterPro" id="IPR021109">
    <property type="entry name" value="Peptidase_aspartic_dom_sf"/>
</dbReference>
<dbReference type="Gene3D" id="2.40.70.10">
    <property type="entry name" value="Acid Proteases"/>
    <property type="match status" value="1"/>
</dbReference>
<gene>
    <name evidence="4" type="ORF">EPI10_015641</name>
</gene>
<dbReference type="FunFam" id="3.30.70.270:FF:000003">
    <property type="entry name" value="Transposon Ty3-G Gag-Pol polyprotein"/>
    <property type="match status" value="1"/>
</dbReference>
<dbReference type="AlphaFoldDB" id="A0A5B6VL61"/>
<organism evidence="4 5">
    <name type="scientific">Gossypium australe</name>
    <dbReference type="NCBI Taxonomy" id="47621"/>
    <lineage>
        <taxon>Eukaryota</taxon>
        <taxon>Viridiplantae</taxon>
        <taxon>Streptophyta</taxon>
        <taxon>Embryophyta</taxon>
        <taxon>Tracheophyta</taxon>
        <taxon>Spermatophyta</taxon>
        <taxon>Magnoliopsida</taxon>
        <taxon>eudicotyledons</taxon>
        <taxon>Gunneridae</taxon>
        <taxon>Pentapetalae</taxon>
        <taxon>rosids</taxon>
        <taxon>malvids</taxon>
        <taxon>Malvales</taxon>
        <taxon>Malvaceae</taxon>
        <taxon>Malvoideae</taxon>
        <taxon>Gossypium</taxon>
    </lineage>
</organism>
<comment type="caution">
    <text evidence="4">The sequence shown here is derived from an EMBL/GenBank/DDBJ whole genome shotgun (WGS) entry which is preliminary data.</text>
</comment>
<feature type="domain" description="Reverse transcriptase/retrotransposon-derived protein RNase H-like" evidence="3">
    <location>
        <begin position="485"/>
        <end position="530"/>
    </location>
</feature>
<evidence type="ECO:0000256" key="1">
    <source>
        <dbReference type="SAM" id="MobiDB-lite"/>
    </source>
</evidence>
<evidence type="ECO:0000313" key="4">
    <source>
        <dbReference type="EMBL" id="KAA3469892.1"/>
    </source>
</evidence>
<sequence>MVEKEQFSSARPSNTTNRGWPSRNTGNGASSKGVTKDTTMRSEARAPAKAYAIRAREDASSPNMITGTFSFYDTNVIALTDPGSTHSYVCVNLVSSKSLHVESTEFVIKVSNPLGKCVLVDKVCKNCPLIIQGHCFSANLMLLPFDEFNVILGIDWLTLHNAIVYCRWKIIELKCENNELGELPVVISSMSAQRYVRKGCEAYLAYVLNTKDVFPEELPGLPPIKKVEFVIDLVSGTSPILIAPYRMAPTKLKELKAQMQELTDKGFTRPMLFVEKKDESMRLCIDYRQLNKVTIKNNYPLRRIDDLFDQLKGATGFSKIDLRSGYYQLRVKESDVPKTTFRTRLTNAPVVIMDLMNRIFRSYLDKFVVVFIDDILIYSRDEFEHAEHLRTVLQTLRDKKLFAKFSKSEFWLREFRFLGHIISGDGIQVDPSKILAIVEWKPPRNESEVRSFLGLADYYRRFVKGFSMIATPMTNLLQKDVKFEWSEKCQQIFEKLKALLTEALVLVQLESGKEFVIYSDLSLNGLGCVDARGQSGSLCLVTVETTREELSDA</sequence>
<reference evidence="5" key="1">
    <citation type="journal article" date="2019" name="Plant Biotechnol. J.">
        <title>Genome sequencing of the Australian wild diploid species Gossypium australe highlights disease resistance and delayed gland morphogenesis.</title>
        <authorList>
            <person name="Cai Y."/>
            <person name="Cai X."/>
            <person name="Wang Q."/>
            <person name="Wang P."/>
            <person name="Zhang Y."/>
            <person name="Cai C."/>
            <person name="Xu Y."/>
            <person name="Wang K."/>
            <person name="Zhou Z."/>
            <person name="Wang C."/>
            <person name="Geng S."/>
            <person name="Li B."/>
            <person name="Dong Q."/>
            <person name="Hou Y."/>
            <person name="Wang H."/>
            <person name="Ai P."/>
            <person name="Liu Z."/>
            <person name="Yi F."/>
            <person name="Sun M."/>
            <person name="An G."/>
            <person name="Cheng J."/>
            <person name="Zhang Y."/>
            <person name="Shi Q."/>
            <person name="Xie Y."/>
            <person name="Shi X."/>
            <person name="Chang Y."/>
            <person name="Huang F."/>
            <person name="Chen Y."/>
            <person name="Hong S."/>
            <person name="Mi L."/>
            <person name="Sun Q."/>
            <person name="Zhang L."/>
            <person name="Zhou B."/>
            <person name="Peng R."/>
            <person name="Zhang X."/>
            <person name="Liu F."/>
        </authorList>
    </citation>
    <scope>NUCLEOTIDE SEQUENCE [LARGE SCALE GENOMIC DNA]</scope>
    <source>
        <strain evidence="5">cv. PA1801</strain>
    </source>
</reference>
<dbReference type="InterPro" id="IPR053134">
    <property type="entry name" value="RNA-dir_DNA_polymerase"/>
</dbReference>
<dbReference type="SUPFAM" id="SSF56672">
    <property type="entry name" value="DNA/RNA polymerases"/>
    <property type="match status" value="1"/>
</dbReference>
<protein>
    <submittedName>
        <fullName evidence="4">DNA/RNA polymerases superfamily protein</fullName>
    </submittedName>
</protein>
<dbReference type="Gene3D" id="3.10.10.10">
    <property type="entry name" value="HIV Type 1 Reverse Transcriptase, subunit A, domain 1"/>
    <property type="match status" value="1"/>
</dbReference>
<dbReference type="FunFam" id="3.30.70.270:FF:000020">
    <property type="entry name" value="Transposon Tf2-6 polyprotein-like Protein"/>
    <property type="match status" value="1"/>
</dbReference>
<dbReference type="InterPro" id="IPR000477">
    <property type="entry name" value="RT_dom"/>
</dbReference>
<feature type="compositionally biased region" description="Basic and acidic residues" evidence="1">
    <location>
        <begin position="34"/>
        <end position="46"/>
    </location>
</feature>
<feature type="compositionally biased region" description="Polar residues" evidence="1">
    <location>
        <begin position="7"/>
        <end position="33"/>
    </location>
</feature>
<dbReference type="PANTHER" id="PTHR24559:SF444">
    <property type="entry name" value="REVERSE TRANSCRIPTASE DOMAIN-CONTAINING PROTEIN"/>
    <property type="match status" value="1"/>
</dbReference>
<dbReference type="Pfam" id="PF17919">
    <property type="entry name" value="RT_RNaseH_2"/>
    <property type="match status" value="1"/>
</dbReference>